<feature type="transmembrane region" description="Helical" evidence="2">
    <location>
        <begin position="285"/>
        <end position="302"/>
    </location>
</feature>
<gene>
    <name evidence="3" type="ORF">ESCO_003662</name>
</gene>
<dbReference type="Proteomes" id="UP000053831">
    <property type="component" value="Unassembled WGS sequence"/>
</dbReference>
<dbReference type="AlphaFoldDB" id="A0A0M8NAB0"/>
<dbReference type="OrthoDB" id="5215647at2759"/>
<keyword evidence="2" id="KW-1133">Transmembrane helix</keyword>
<comment type="caution">
    <text evidence="3">The sequence shown here is derived from an EMBL/GenBank/DDBJ whole genome shotgun (WGS) entry which is preliminary data.</text>
</comment>
<name>A0A0M8NAB0_ESCWE</name>
<reference evidence="3 4" key="1">
    <citation type="submission" date="2015-07" db="EMBL/GenBank/DDBJ databases">
        <title>The genome of the fungus Escovopsis weberi, a specialized disease agent of ant agriculture.</title>
        <authorList>
            <person name="de Man T.J."/>
            <person name="Stajich J.E."/>
            <person name="Kubicek C.P."/>
            <person name="Chenthamara K."/>
            <person name="Atanasova L."/>
            <person name="Druzhinina I.S."/>
            <person name="Birnbaum S."/>
            <person name="Barribeau S.M."/>
            <person name="Teiling C."/>
            <person name="Suen G."/>
            <person name="Currie C."/>
            <person name="Gerardo N.M."/>
        </authorList>
    </citation>
    <scope>NUCLEOTIDE SEQUENCE [LARGE SCALE GENOMIC DNA]</scope>
</reference>
<feature type="compositionally biased region" description="Low complexity" evidence="1">
    <location>
        <begin position="139"/>
        <end position="153"/>
    </location>
</feature>
<feature type="compositionally biased region" description="Polar residues" evidence="1">
    <location>
        <begin position="210"/>
        <end position="222"/>
    </location>
</feature>
<feature type="compositionally biased region" description="Low complexity" evidence="1">
    <location>
        <begin position="28"/>
        <end position="44"/>
    </location>
</feature>
<evidence type="ECO:0000256" key="1">
    <source>
        <dbReference type="SAM" id="MobiDB-lite"/>
    </source>
</evidence>
<keyword evidence="2" id="KW-0472">Membrane</keyword>
<keyword evidence="4" id="KW-1185">Reference proteome</keyword>
<proteinExistence type="predicted"/>
<feature type="transmembrane region" description="Helical" evidence="2">
    <location>
        <begin position="343"/>
        <end position="365"/>
    </location>
</feature>
<evidence type="ECO:0000313" key="4">
    <source>
        <dbReference type="Proteomes" id="UP000053831"/>
    </source>
</evidence>
<accession>A0A0M8NAB0</accession>
<feature type="region of interest" description="Disordered" evidence="1">
    <location>
        <begin position="28"/>
        <end position="222"/>
    </location>
</feature>
<feature type="region of interest" description="Disordered" evidence="1">
    <location>
        <begin position="1"/>
        <end position="20"/>
    </location>
</feature>
<keyword evidence="2" id="KW-0812">Transmembrane</keyword>
<organism evidence="3 4">
    <name type="scientific">Escovopsis weberi</name>
    <dbReference type="NCBI Taxonomy" id="150374"/>
    <lineage>
        <taxon>Eukaryota</taxon>
        <taxon>Fungi</taxon>
        <taxon>Dikarya</taxon>
        <taxon>Ascomycota</taxon>
        <taxon>Pezizomycotina</taxon>
        <taxon>Sordariomycetes</taxon>
        <taxon>Hypocreomycetidae</taxon>
        <taxon>Hypocreales</taxon>
        <taxon>Hypocreaceae</taxon>
        <taxon>Escovopsis</taxon>
    </lineage>
</organism>
<feature type="compositionally biased region" description="Gly residues" evidence="1">
    <location>
        <begin position="154"/>
        <end position="164"/>
    </location>
</feature>
<evidence type="ECO:0000256" key="2">
    <source>
        <dbReference type="SAM" id="Phobius"/>
    </source>
</evidence>
<evidence type="ECO:0000313" key="3">
    <source>
        <dbReference type="EMBL" id="KOS23310.1"/>
    </source>
</evidence>
<feature type="compositionally biased region" description="Basic and acidic residues" evidence="1">
    <location>
        <begin position="185"/>
        <end position="207"/>
    </location>
</feature>
<sequence length="405" mass="46299">MDTLEPRPMTASPSPAVQFDDRVTQYDASRAAASATTTAMAPRRLSPRASPSHSMCMPMRPAPESRFSESRVYTTTTETTSHTERTVDDQAAAKGQERVQFRTTYSDGRHSDRRHEEHEEHQRRSYSDSRYAIAGAGPPGDNNNNNNNNNNHSHGGGGGGGGRDNNGDRDKRDGRETWETWETTETTRETRETKEGSLHDHYCRDRVPPVSSSDLDIRSARTSSRNQLEEVLRLTMQRSRHRSGREDIDWQIRSATGIYLTQLRILQSEVRKIAKAAQHHRWRRWLIGGFMATIIPAMRAIFRRRADPDSGPCCTNNNTEMAFQQSQSWFARVREGAQKHGQWASMAAFVFSLLFVFSNEVLFRVAKTVYKRVRKTAGRIEREGEVREGDLEVLEGWRWRVMLWG</sequence>
<dbReference type="EMBL" id="LGSR01000002">
    <property type="protein sequence ID" value="KOS23310.1"/>
    <property type="molecule type" value="Genomic_DNA"/>
</dbReference>
<feature type="compositionally biased region" description="Low complexity" evidence="1">
    <location>
        <begin position="70"/>
        <end position="80"/>
    </location>
</feature>
<feature type="compositionally biased region" description="Basic and acidic residues" evidence="1">
    <location>
        <begin position="107"/>
        <end position="127"/>
    </location>
</feature>
<protein>
    <submittedName>
        <fullName evidence="3">Uncharacterized protein</fullName>
    </submittedName>
</protein>
<feature type="compositionally biased region" description="Basic and acidic residues" evidence="1">
    <location>
        <begin position="165"/>
        <end position="178"/>
    </location>
</feature>
<dbReference type="STRING" id="150374.A0A0M8NAB0"/>